<reference evidence="2" key="1">
    <citation type="submission" date="2021-02" db="EMBL/GenBank/DDBJ databases">
        <title>Genome sequence Cadophora malorum strain M34.</title>
        <authorList>
            <person name="Stefanovic E."/>
            <person name="Vu D."/>
            <person name="Scully C."/>
            <person name="Dijksterhuis J."/>
            <person name="Roader J."/>
            <person name="Houbraken J."/>
        </authorList>
    </citation>
    <scope>NUCLEOTIDE SEQUENCE</scope>
    <source>
        <strain evidence="2">M34</strain>
    </source>
</reference>
<comment type="caution">
    <text evidence="2">The sequence shown here is derived from an EMBL/GenBank/DDBJ whole genome shotgun (WGS) entry which is preliminary data.</text>
</comment>
<dbReference type="OrthoDB" id="3554267at2759"/>
<name>A0A8H7TB69_9HELO</name>
<organism evidence="2 3">
    <name type="scientific">Cadophora malorum</name>
    <dbReference type="NCBI Taxonomy" id="108018"/>
    <lineage>
        <taxon>Eukaryota</taxon>
        <taxon>Fungi</taxon>
        <taxon>Dikarya</taxon>
        <taxon>Ascomycota</taxon>
        <taxon>Pezizomycotina</taxon>
        <taxon>Leotiomycetes</taxon>
        <taxon>Helotiales</taxon>
        <taxon>Ploettnerulaceae</taxon>
        <taxon>Cadophora</taxon>
    </lineage>
</organism>
<sequence length="371" mass="41846">MENNLRRHRLEGYAIAVGFEYTWQEVKELIEIADHTIAKCIRKACGLDVSVGLYESCVGKDRCWVQFEAERQSWKAFAPKNEPYPKKEPSLPPWWANLRHIVQTEMQNVMSRNGSTGGCSQEGGISYVSFIPKELVLPVKSSAQENATGDDRPSVNFFMHDQPISVDKSPGTKTPLSLNRQDPTTSTTTSYGKRSATTELGDADMTSRPSKRRRTSSPICHEDNPTSQTTSAKSGESQPFHGATFSKAIANYVFCPTAEKQYIAPVEKKFMCKISAFQDEDSLTLWAEPWQRDGPEDCGVVACGIFIKSYERETRYNYAKDKTGPRIDTFLEFYVGDEFTTVEQRTKAEFEYLNRRASGVTSADLPEKSRR</sequence>
<dbReference type="Proteomes" id="UP000664132">
    <property type="component" value="Unassembled WGS sequence"/>
</dbReference>
<feature type="region of interest" description="Disordered" evidence="1">
    <location>
        <begin position="142"/>
        <end position="239"/>
    </location>
</feature>
<feature type="compositionally biased region" description="Polar residues" evidence="1">
    <location>
        <begin position="225"/>
        <end position="237"/>
    </location>
</feature>
<evidence type="ECO:0000313" key="2">
    <source>
        <dbReference type="EMBL" id="KAG4415641.1"/>
    </source>
</evidence>
<dbReference type="AlphaFoldDB" id="A0A8H7TB69"/>
<evidence type="ECO:0000313" key="3">
    <source>
        <dbReference type="Proteomes" id="UP000664132"/>
    </source>
</evidence>
<dbReference type="EMBL" id="JAFJYH010000214">
    <property type="protein sequence ID" value="KAG4415641.1"/>
    <property type="molecule type" value="Genomic_DNA"/>
</dbReference>
<protein>
    <submittedName>
        <fullName evidence="2">Uncharacterized protein</fullName>
    </submittedName>
</protein>
<gene>
    <name evidence="2" type="ORF">IFR04_011200</name>
</gene>
<keyword evidence="3" id="KW-1185">Reference proteome</keyword>
<feature type="compositionally biased region" description="Polar residues" evidence="1">
    <location>
        <begin position="171"/>
        <end position="198"/>
    </location>
</feature>
<proteinExistence type="predicted"/>
<evidence type="ECO:0000256" key="1">
    <source>
        <dbReference type="SAM" id="MobiDB-lite"/>
    </source>
</evidence>
<accession>A0A8H7TB69</accession>